<keyword evidence="1" id="KW-1133">Transmembrane helix</keyword>
<reference evidence="2" key="1">
    <citation type="submission" date="2018-09" db="EMBL/GenBank/DDBJ databases">
        <title>Common duck and Muscovy duck high density SNP chip.</title>
        <authorList>
            <person name="Vignal A."/>
            <person name="Thebault N."/>
            <person name="Warren W.C."/>
        </authorList>
    </citation>
    <scope>NUCLEOTIDE SEQUENCE [LARGE SCALE GENOMIC DNA]</scope>
</reference>
<dbReference type="CDD" id="cd00063">
    <property type="entry name" value="FN3"/>
    <property type="match status" value="1"/>
</dbReference>
<dbReference type="AlphaFoldDB" id="A0A8C3BSW1"/>
<dbReference type="Proteomes" id="UP000694556">
    <property type="component" value="Chromosome 18"/>
</dbReference>
<sequence>MLSQDEVFDQFLITLKDLSSSNRTQEIFLLGNQRETEITNLTAGTQYQINLQGSTQGQLSWSLEALAATGIFYGFISHVFLFCFEIQNSIFLPYQSTHCQILYLTV</sequence>
<keyword evidence="3" id="KW-1185">Reference proteome</keyword>
<evidence type="ECO:0008006" key="4">
    <source>
        <dbReference type="Google" id="ProtNLM"/>
    </source>
</evidence>
<protein>
    <recommendedName>
        <fullName evidence="4">Fibronectin type-III domain-containing protein</fullName>
    </recommendedName>
</protein>
<evidence type="ECO:0000313" key="2">
    <source>
        <dbReference type="Ensembl" id="ENSCMMP00000009559.1"/>
    </source>
</evidence>
<keyword evidence="1" id="KW-0812">Transmembrane</keyword>
<feature type="transmembrane region" description="Helical" evidence="1">
    <location>
        <begin position="65"/>
        <end position="84"/>
    </location>
</feature>
<dbReference type="Ensembl" id="ENSCMMT00000010534.1">
    <property type="protein sequence ID" value="ENSCMMP00000009559.1"/>
    <property type="gene ID" value="ENSCMMG00000006068.1"/>
</dbReference>
<dbReference type="InterPro" id="IPR003961">
    <property type="entry name" value="FN3_dom"/>
</dbReference>
<evidence type="ECO:0000313" key="3">
    <source>
        <dbReference type="Proteomes" id="UP000694556"/>
    </source>
</evidence>
<evidence type="ECO:0000256" key="1">
    <source>
        <dbReference type="SAM" id="Phobius"/>
    </source>
</evidence>
<proteinExistence type="predicted"/>
<reference evidence="2" key="2">
    <citation type="submission" date="2025-08" db="UniProtKB">
        <authorList>
            <consortium name="Ensembl"/>
        </authorList>
    </citation>
    <scope>IDENTIFICATION</scope>
</reference>
<keyword evidence="1" id="KW-0472">Membrane</keyword>
<organism evidence="2 3">
    <name type="scientific">Cairina moschata</name>
    <name type="common">Muscovy duck</name>
    <dbReference type="NCBI Taxonomy" id="8855"/>
    <lineage>
        <taxon>Eukaryota</taxon>
        <taxon>Metazoa</taxon>
        <taxon>Chordata</taxon>
        <taxon>Craniata</taxon>
        <taxon>Vertebrata</taxon>
        <taxon>Euteleostomi</taxon>
        <taxon>Archelosauria</taxon>
        <taxon>Archosauria</taxon>
        <taxon>Dinosauria</taxon>
        <taxon>Saurischia</taxon>
        <taxon>Theropoda</taxon>
        <taxon>Coelurosauria</taxon>
        <taxon>Aves</taxon>
        <taxon>Neognathae</taxon>
        <taxon>Galloanserae</taxon>
        <taxon>Anseriformes</taxon>
        <taxon>Anatidae</taxon>
        <taxon>Anatinae</taxon>
        <taxon>Cairina</taxon>
    </lineage>
</organism>
<dbReference type="InterPro" id="IPR013783">
    <property type="entry name" value="Ig-like_fold"/>
</dbReference>
<name>A0A8C3BSW1_CAIMO</name>
<dbReference type="Gene3D" id="2.60.40.10">
    <property type="entry name" value="Immunoglobulins"/>
    <property type="match status" value="1"/>
</dbReference>
<reference evidence="2" key="3">
    <citation type="submission" date="2025-09" db="UniProtKB">
        <authorList>
            <consortium name="Ensembl"/>
        </authorList>
    </citation>
    <scope>IDENTIFICATION</scope>
</reference>
<dbReference type="InterPro" id="IPR036116">
    <property type="entry name" value="FN3_sf"/>
</dbReference>
<accession>A0A8C3BSW1</accession>
<dbReference type="SUPFAM" id="SSF49265">
    <property type="entry name" value="Fibronectin type III"/>
    <property type="match status" value="1"/>
</dbReference>